<dbReference type="SMART" id="SM00406">
    <property type="entry name" value="IGv"/>
    <property type="match status" value="1"/>
</dbReference>
<sequence length="128" mass="14012">MAWTAVLLVFLSHGTSSLFQPVLIQSSSLSASPVTMARFTCTLSCGFSVSGHNIYWFQQKPWSPPQFLLFFYSDINKHQGSGDPSRSSDSKDSLANAELLLLSQLQPEDEADNYCATAHSSGSSYYSS</sequence>
<dbReference type="PROSITE" id="PS50835">
    <property type="entry name" value="IG_LIKE"/>
    <property type="match status" value="1"/>
</dbReference>
<evidence type="ECO:0000313" key="4">
    <source>
        <dbReference type="Proteomes" id="UP000269945"/>
    </source>
</evidence>
<dbReference type="PANTHER" id="PTHR23267">
    <property type="entry name" value="IMMUNOGLOBULIN LIGHT CHAIN"/>
    <property type="match status" value="1"/>
</dbReference>
<dbReference type="Pfam" id="PF07686">
    <property type="entry name" value="V-set"/>
    <property type="match status" value="1"/>
</dbReference>
<dbReference type="InterPro" id="IPR013783">
    <property type="entry name" value="Ig-like_fold"/>
</dbReference>
<protein>
    <recommendedName>
        <fullName evidence="2">Ig-like domain-containing protein</fullName>
    </recommendedName>
</protein>
<evidence type="ECO:0000259" key="2">
    <source>
        <dbReference type="PROSITE" id="PS50835"/>
    </source>
</evidence>
<keyword evidence="1" id="KW-0732">Signal</keyword>
<evidence type="ECO:0000256" key="1">
    <source>
        <dbReference type="SAM" id="SignalP"/>
    </source>
</evidence>
<reference evidence="3 4" key="1">
    <citation type="submission" date="2018-10" db="EMBL/GenBank/DDBJ databases">
        <authorList>
            <person name="Ekblom R."/>
            <person name="Jareborg N."/>
        </authorList>
    </citation>
    <scope>NUCLEOTIDE SEQUENCE [LARGE SCALE GENOMIC DNA]</scope>
    <source>
        <tissue evidence="3">Muscle</tissue>
    </source>
</reference>
<organism evidence="3 4">
    <name type="scientific">Gulo gulo</name>
    <name type="common">Wolverine</name>
    <name type="synonym">Gluton</name>
    <dbReference type="NCBI Taxonomy" id="48420"/>
    <lineage>
        <taxon>Eukaryota</taxon>
        <taxon>Metazoa</taxon>
        <taxon>Chordata</taxon>
        <taxon>Craniata</taxon>
        <taxon>Vertebrata</taxon>
        <taxon>Euteleostomi</taxon>
        <taxon>Mammalia</taxon>
        <taxon>Eutheria</taxon>
        <taxon>Laurasiatheria</taxon>
        <taxon>Carnivora</taxon>
        <taxon>Caniformia</taxon>
        <taxon>Musteloidea</taxon>
        <taxon>Mustelidae</taxon>
        <taxon>Guloninae</taxon>
        <taxon>Gulo</taxon>
    </lineage>
</organism>
<proteinExistence type="predicted"/>
<dbReference type="InterPro" id="IPR050150">
    <property type="entry name" value="IgV_Light_Chain"/>
</dbReference>
<evidence type="ECO:0000313" key="3">
    <source>
        <dbReference type="EMBL" id="VCW77472.1"/>
    </source>
</evidence>
<name>A0A9X9LND1_GULGU</name>
<feature type="chain" id="PRO_5040833724" description="Ig-like domain-containing protein" evidence="1">
    <location>
        <begin position="18"/>
        <end position="128"/>
    </location>
</feature>
<dbReference type="InterPro" id="IPR036179">
    <property type="entry name" value="Ig-like_dom_sf"/>
</dbReference>
<dbReference type="Proteomes" id="UP000269945">
    <property type="component" value="Unassembled WGS sequence"/>
</dbReference>
<gene>
    <name evidence="3" type="ORF">BN2614_LOCUS1</name>
</gene>
<dbReference type="AlphaFoldDB" id="A0A9X9LND1"/>
<dbReference type="InterPro" id="IPR007110">
    <property type="entry name" value="Ig-like_dom"/>
</dbReference>
<dbReference type="InterPro" id="IPR013106">
    <property type="entry name" value="Ig_V-set"/>
</dbReference>
<comment type="caution">
    <text evidence="3">The sequence shown here is derived from an EMBL/GenBank/DDBJ whole genome shotgun (WGS) entry which is preliminary data.</text>
</comment>
<feature type="domain" description="Ig-like" evidence="2">
    <location>
        <begin position="21"/>
        <end position="128"/>
    </location>
</feature>
<accession>A0A9X9LND1</accession>
<dbReference type="EMBL" id="CYRY02008852">
    <property type="protein sequence ID" value="VCW77472.1"/>
    <property type="molecule type" value="Genomic_DNA"/>
</dbReference>
<keyword evidence="4" id="KW-1185">Reference proteome</keyword>
<dbReference type="SUPFAM" id="SSF48726">
    <property type="entry name" value="Immunoglobulin"/>
    <property type="match status" value="1"/>
</dbReference>
<feature type="signal peptide" evidence="1">
    <location>
        <begin position="1"/>
        <end position="17"/>
    </location>
</feature>
<dbReference type="Gene3D" id="2.60.40.10">
    <property type="entry name" value="Immunoglobulins"/>
    <property type="match status" value="1"/>
</dbReference>